<dbReference type="NCBIfam" id="NF033218">
    <property type="entry name" value="anchor_AmaP"/>
    <property type="match status" value="1"/>
</dbReference>
<sequence length="186" mass="20851">MRKSKKALDIIVAIILLFFACICFFSIYGNLIGMASAQQSLLSILNQEWGFYLVAVLASITAAYGLFLFLRAFVVKTRERSIRMKNADGEVYLTESSVKSVVDYSVRRFHQVSKPDVAVSIHGGKNPTVRSKVTCRVHEQEDLQALAQHLQSRVREDLETYVGFPVGDVEVTFTDPEEPDNEKVTG</sequence>
<dbReference type="Proteomes" id="UP000070442">
    <property type="component" value="Unassembled WGS sequence"/>
</dbReference>
<name>A0A134ADM0_9FIRM</name>
<feature type="transmembrane region" description="Helical" evidence="1">
    <location>
        <begin position="7"/>
        <end position="29"/>
    </location>
</feature>
<dbReference type="PROSITE" id="PS51257">
    <property type="entry name" value="PROKAR_LIPOPROTEIN"/>
    <property type="match status" value="1"/>
</dbReference>
<protein>
    <recommendedName>
        <fullName evidence="4">Alkaline shock response membrane anchor protein AmaP</fullName>
    </recommendedName>
</protein>
<keyword evidence="1" id="KW-0472">Membrane</keyword>
<dbReference type="EMBL" id="LSDG01000039">
    <property type="protein sequence ID" value="KXB65789.1"/>
    <property type="molecule type" value="Genomic_DNA"/>
</dbReference>
<evidence type="ECO:0000313" key="3">
    <source>
        <dbReference type="Proteomes" id="UP000070442"/>
    </source>
</evidence>
<feature type="transmembrane region" description="Helical" evidence="1">
    <location>
        <begin position="49"/>
        <end position="74"/>
    </location>
</feature>
<evidence type="ECO:0008006" key="4">
    <source>
        <dbReference type="Google" id="ProtNLM"/>
    </source>
</evidence>
<comment type="caution">
    <text evidence="2">The sequence shown here is derived from an EMBL/GenBank/DDBJ whole genome shotgun (WGS) entry which is preliminary data.</text>
</comment>
<dbReference type="OrthoDB" id="1696065at2"/>
<dbReference type="RefSeq" id="WP_068368466.1">
    <property type="nucleotide sequence ID" value="NZ_CALTYF010000009.1"/>
</dbReference>
<organism evidence="2 3">
    <name type="scientific">Aedoeadaptatus coxii</name>
    <dbReference type="NCBI Taxonomy" id="755172"/>
    <lineage>
        <taxon>Bacteria</taxon>
        <taxon>Bacillati</taxon>
        <taxon>Bacillota</taxon>
        <taxon>Tissierellia</taxon>
        <taxon>Tissierellales</taxon>
        <taxon>Peptoniphilaceae</taxon>
        <taxon>Aedoeadaptatus</taxon>
    </lineage>
</organism>
<keyword evidence="1" id="KW-0812">Transmembrane</keyword>
<evidence type="ECO:0000313" key="2">
    <source>
        <dbReference type="EMBL" id="KXB65789.1"/>
    </source>
</evidence>
<keyword evidence="1" id="KW-1133">Transmembrane helix</keyword>
<dbReference type="STRING" id="755172.HMPREF1863_01263"/>
<reference evidence="3" key="1">
    <citation type="submission" date="2016-01" db="EMBL/GenBank/DDBJ databases">
        <authorList>
            <person name="Mitreva M."/>
            <person name="Pepin K.H."/>
            <person name="Mihindukulasuriya K.A."/>
            <person name="Fulton R."/>
            <person name="Fronick C."/>
            <person name="O'Laughlin M."/>
            <person name="Miner T."/>
            <person name="Herter B."/>
            <person name="Rosa B.A."/>
            <person name="Cordes M."/>
            <person name="Tomlinson C."/>
            <person name="Wollam A."/>
            <person name="Palsikar V.B."/>
            <person name="Mardis E.R."/>
            <person name="Wilson R.K."/>
        </authorList>
    </citation>
    <scope>NUCLEOTIDE SEQUENCE [LARGE SCALE GENOMIC DNA]</scope>
    <source>
        <strain evidence="3">DNF00729</strain>
    </source>
</reference>
<dbReference type="PATRIC" id="fig|755172.3.peg.1225"/>
<accession>A0A134ADM0</accession>
<proteinExistence type="predicted"/>
<keyword evidence="3" id="KW-1185">Reference proteome</keyword>
<evidence type="ECO:0000256" key="1">
    <source>
        <dbReference type="SAM" id="Phobius"/>
    </source>
</evidence>
<dbReference type="AlphaFoldDB" id="A0A134ADM0"/>
<gene>
    <name evidence="2" type="ORF">HMPREF1863_01263</name>
</gene>